<feature type="compositionally biased region" description="Basic and acidic residues" evidence="2">
    <location>
        <begin position="33"/>
        <end position="45"/>
    </location>
</feature>
<feature type="coiled-coil region" evidence="1">
    <location>
        <begin position="113"/>
        <end position="140"/>
    </location>
</feature>
<sequence>MEYLSARVIKLTAALPSALKVNMTPKAMQNLSDKGEGARPARVGKDSGGVAPAGRRPTSGATKPSGKNTGGTAKDGKNVTGIANRTETRAESRRARIAIKHLQGTVRKVAKSCTEIKEKLNMMEDKAMAVEADLKSLKEQLESHGGQLTDIMW</sequence>
<accession>A0AAV7SRU1</accession>
<reference evidence="3" key="1">
    <citation type="journal article" date="2022" name="bioRxiv">
        <title>Sequencing and chromosome-scale assembly of the giantPleurodeles waltlgenome.</title>
        <authorList>
            <person name="Brown T."/>
            <person name="Elewa A."/>
            <person name="Iarovenko S."/>
            <person name="Subramanian E."/>
            <person name="Araus A.J."/>
            <person name="Petzold A."/>
            <person name="Susuki M."/>
            <person name="Suzuki K.-i.T."/>
            <person name="Hayashi T."/>
            <person name="Toyoda A."/>
            <person name="Oliveira C."/>
            <person name="Osipova E."/>
            <person name="Leigh N.D."/>
            <person name="Simon A."/>
            <person name="Yun M.H."/>
        </authorList>
    </citation>
    <scope>NUCLEOTIDE SEQUENCE</scope>
    <source>
        <strain evidence="3">20211129_DDA</strain>
        <tissue evidence="3">Liver</tissue>
    </source>
</reference>
<feature type="compositionally biased region" description="Polar residues" evidence="2">
    <location>
        <begin position="59"/>
        <end position="71"/>
    </location>
</feature>
<organism evidence="3 4">
    <name type="scientific">Pleurodeles waltl</name>
    <name type="common">Iberian ribbed newt</name>
    <dbReference type="NCBI Taxonomy" id="8319"/>
    <lineage>
        <taxon>Eukaryota</taxon>
        <taxon>Metazoa</taxon>
        <taxon>Chordata</taxon>
        <taxon>Craniata</taxon>
        <taxon>Vertebrata</taxon>
        <taxon>Euteleostomi</taxon>
        <taxon>Amphibia</taxon>
        <taxon>Batrachia</taxon>
        <taxon>Caudata</taxon>
        <taxon>Salamandroidea</taxon>
        <taxon>Salamandridae</taxon>
        <taxon>Pleurodelinae</taxon>
        <taxon>Pleurodeles</taxon>
    </lineage>
</organism>
<protein>
    <submittedName>
        <fullName evidence="3">Uncharacterized protein</fullName>
    </submittedName>
</protein>
<keyword evidence="1" id="KW-0175">Coiled coil</keyword>
<evidence type="ECO:0000313" key="3">
    <source>
        <dbReference type="EMBL" id="KAJ1166843.1"/>
    </source>
</evidence>
<keyword evidence="4" id="KW-1185">Reference proteome</keyword>
<comment type="caution">
    <text evidence="3">The sequence shown here is derived from an EMBL/GenBank/DDBJ whole genome shotgun (WGS) entry which is preliminary data.</text>
</comment>
<name>A0AAV7SRU1_PLEWA</name>
<dbReference type="EMBL" id="JANPWB010000008">
    <property type="protein sequence ID" value="KAJ1166843.1"/>
    <property type="molecule type" value="Genomic_DNA"/>
</dbReference>
<evidence type="ECO:0000256" key="2">
    <source>
        <dbReference type="SAM" id="MobiDB-lite"/>
    </source>
</evidence>
<feature type="region of interest" description="Disordered" evidence="2">
    <location>
        <begin position="30"/>
        <end position="94"/>
    </location>
</feature>
<dbReference type="AlphaFoldDB" id="A0AAV7SRU1"/>
<evidence type="ECO:0000256" key="1">
    <source>
        <dbReference type="SAM" id="Coils"/>
    </source>
</evidence>
<dbReference type="Proteomes" id="UP001066276">
    <property type="component" value="Chromosome 4_2"/>
</dbReference>
<evidence type="ECO:0000313" key="4">
    <source>
        <dbReference type="Proteomes" id="UP001066276"/>
    </source>
</evidence>
<gene>
    <name evidence="3" type="ORF">NDU88_007239</name>
</gene>
<proteinExistence type="predicted"/>